<name>A0ABY4KHT7_9FLAO</name>
<evidence type="ECO:0000313" key="10">
    <source>
        <dbReference type="EMBL" id="UPQ80254.1"/>
    </source>
</evidence>
<evidence type="ECO:0000256" key="5">
    <source>
        <dbReference type="ARBA" id="ARBA00022989"/>
    </source>
</evidence>
<feature type="domain" description="MacB-like periplasmic core" evidence="9">
    <location>
        <begin position="25"/>
        <end position="246"/>
    </location>
</feature>
<evidence type="ECO:0000259" key="8">
    <source>
        <dbReference type="Pfam" id="PF02687"/>
    </source>
</evidence>
<keyword evidence="5 7" id="KW-1133">Transmembrane helix</keyword>
<evidence type="ECO:0000256" key="2">
    <source>
        <dbReference type="ARBA" id="ARBA00005236"/>
    </source>
</evidence>
<dbReference type="Proteomes" id="UP000830583">
    <property type="component" value="Chromosome"/>
</dbReference>
<sequence length="399" mass="44403">MKFPLYIAKRYLFSGSKNTAINIITLIASVGIIVGTMALFVVMSVFSGLKDFSLSFSNDFDPDLKAVAKTGKTILISPQQETEISKLEGVAHFSKIIEERALFTFNGKDLLANIKGVDKNFNQVNQVEKTIFQGQWIEEDSEEVVVGHGISQKLSMGLFDLVNVFETFVPKPGKGTIDSPDGAFNRSVLVPVGFYYINEELNQKYVFADLSIVQELLAYKSNQISGIELKLKPNADESDVIASLEKILQNNVVIKNRAQLNESLYKMLNTENLVLYLIFSLVITVTLFTLVGALIMIIIEKKSNLKTLFNLGSDIEDLRKVFLYQGFLICFLGCLIGLVLGIIVTLLQQQFGFIMINQSMAYPVRFSFANVLIVIATIAVLGFLASWIASSRVNKKLLE</sequence>
<evidence type="ECO:0000256" key="4">
    <source>
        <dbReference type="ARBA" id="ARBA00022692"/>
    </source>
</evidence>
<proteinExistence type="inferred from homology"/>
<dbReference type="Pfam" id="PF02687">
    <property type="entry name" value="FtsX"/>
    <property type="match status" value="1"/>
</dbReference>
<keyword evidence="4 7" id="KW-0812">Transmembrane</keyword>
<evidence type="ECO:0000256" key="7">
    <source>
        <dbReference type="SAM" id="Phobius"/>
    </source>
</evidence>
<feature type="transmembrane region" description="Helical" evidence="7">
    <location>
        <begin position="20"/>
        <end position="46"/>
    </location>
</feature>
<keyword evidence="6 7" id="KW-0472">Membrane</keyword>
<evidence type="ECO:0000256" key="1">
    <source>
        <dbReference type="ARBA" id="ARBA00004651"/>
    </source>
</evidence>
<keyword evidence="11" id="KW-1185">Reference proteome</keyword>
<feature type="transmembrane region" description="Helical" evidence="7">
    <location>
        <begin position="273"/>
        <end position="299"/>
    </location>
</feature>
<dbReference type="RefSeq" id="WP_248436055.1">
    <property type="nucleotide sequence ID" value="NZ_CP096205.1"/>
</dbReference>
<dbReference type="EMBL" id="CP096205">
    <property type="protein sequence ID" value="UPQ80254.1"/>
    <property type="molecule type" value="Genomic_DNA"/>
</dbReference>
<feature type="transmembrane region" description="Helical" evidence="7">
    <location>
        <begin position="368"/>
        <end position="389"/>
    </location>
</feature>
<feature type="transmembrane region" description="Helical" evidence="7">
    <location>
        <begin position="322"/>
        <end position="347"/>
    </location>
</feature>
<evidence type="ECO:0000259" key="9">
    <source>
        <dbReference type="Pfam" id="PF12704"/>
    </source>
</evidence>
<evidence type="ECO:0000256" key="3">
    <source>
        <dbReference type="ARBA" id="ARBA00022475"/>
    </source>
</evidence>
<reference evidence="10" key="1">
    <citation type="submission" date="2022-04" db="EMBL/GenBank/DDBJ databases">
        <title>Consumption of N2O by Flavobacterium azooxidireducens sp. nov. isolated from Decomposing Leaf Litter of Phragmites australis (Cav.).</title>
        <authorList>
            <person name="Behrendt U."/>
            <person name="Spanner T."/>
            <person name="Augustin J."/>
            <person name="Horn M.A."/>
            <person name="Kolb S."/>
            <person name="Ulrich A."/>
        </authorList>
    </citation>
    <scope>NUCLEOTIDE SEQUENCE</scope>
    <source>
        <strain evidence="10">IGB 4-14</strain>
    </source>
</reference>
<dbReference type="InterPro" id="IPR051447">
    <property type="entry name" value="Lipoprotein-release_system"/>
</dbReference>
<keyword evidence="3" id="KW-1003">Cell membrane</keyword>
<dbReference type="Pfam" id="PF12704">
    <property type="entry name" value="MacB_PCD"/>
    <property type="match status" value="1"/>
</dbReference>
<evidence type="ECO:0000313" key="11">
    <source>
        <dbReference type="Proteomes" id="UP000830583"/>
    </source>
</evidence>
<gene>
    <name evidence="10" type="ORF">M0M57_05310</name>
</gene>
<comment type="similarity">
    <text evidence="2">Belongs to the ABC-4 integral membrane protein family. LolC/E subfamily.</text>
</comment>
<dbReference type="InterPro" id="IPR025857">
    <property type="entry name" value="MacB_PCD"/>
</dbReference>
<feature type="domain" description="ABC3 transporter permease C-terminal" evidence="8">
    <location>
        <begin position="277"/>
        <end position="396"/>
    </location>
</feature>
<accession>A0ABY4KHT7</accession>
<dbReference type="InterPro" id="IPR003838">
    <property type="entry name" value="ABC3_permease_C"/>
</dbReference>
<comment type="subcellular location">
    <subcellularLocation>
        <location evidence="1">Cell membrane</location>
        <topology evidence="1">Multi-pass membrane protein</topology>
    </subcellularLocation>
</comment>
<dbReference type="PANTHER" id="PTHR30489">
    <property type="entry name" value="LIPOPROTEIN-RELEASING SYSTEM TRANSMEMBRANE PROTEIN LOLE"/>
    <property type="match status" value="1"/>
</dbReference>
<organism evidence="10 11">
    <name type="scientific">Flavobacterium azooxidireducens</name>
    <dbReference type="NCBI Taxonomy" id="1871076"/>
    <lineage>
        <taxon>Bacteria</taxon>
        <taxon>Pseudomonadati</taxon>
        <taxon>Bacteroidota</taxon>
        <taxon>Flavobacteriia</taxon>
        <taxon>Flavobacteriales</taxon>
        <taxon>Flavobacteriaceae</taxon>
        <taxon>Flavobacterium</taxon>
    </lineage>
</organism>
<protein>
    <submittedName>
        <fullName evidence="10">ABC transporter permease</fullName>
    </submittedName>
</protein>
<dbReference type="PANTHER" id="PTHR30489:SF0">
    <property type="entry name" value="LIPOPROTEIN-RELEASING SYSTEM TRANSMEMBRANE PROTEIN LOLE"/>
    <property type="match status" value="1"/>
</dbReference>
<evidence type="ECO:0000256" key="6">
    <source>
        <dbReference type="ARBA" id="ARBA00023136"/>
    </source>
</evidence>